<dbReference type="EMBL" id="JBHRTK010000016">
    <property type="protein sequence ID" value="MFC3207892.1"/>
    <property type="molecule type" value="Genomic_DNA"/>
</dbReference>
<protein>
    <submittedName>
        <fullName evidence="1">Uncharacterized protein</fullName>
    </submittedName>
</protein>
<sequence>MVAWNELTKDEQTALKRMNRGPYPELEPAMAERLIGLGLAEARPRGVGINRAGRDLVITTLLAARENLSSHG</sequence>
<name>A0ABV7KE42_9HYPH</name>
<evidence type="ECO:0000313" key="1">
    <source>
        <dbReference type="EMBL" id="MFC3207892.1"/>
    </source>
</evidence>
<evidence type="ECO:0000313" key="2">
    <source>
        <dbReference type="Proteomes" id="UP001595583"/>
    </source>
</evidence>
<dbReference type="Proteomes" id="UP001595583">
    <property type="component" value="Unassembled WGS sequence"/>
</dbReference>
<gene>
    <name evidence="1" type="ORF">ACFOHJ_16830</name>
</gene>
<reference evidence="2" key="1">
    <citation type="journal article" date="2019" name="Int. J. Syst. Evol. Microbiol.">
        <title>The Global Catalogue of Microorganisms (GCM) 10K type strain sequencing project: providing services to taxonomists for standard genome sequencing and annotation.</title>
        <authorList>
            <consortium name="The Broad Institute Genomics Platform"/>
            <consortium name="The Broad Institute Genome Sequencing Center for Infectious Disease"/>
            <person name="Wu L."/>
            <person name="Ma J."/>
        </authorList>
    </citation>
    <scope>NUCLEOTIDE SEQUENCE [LARGE SCALE GENOMIC DNA]</scope>
    <source>
        <strain evidence="2">KCTC 52165</strain>
    </source>
</reference>
<accession>A0ABV7KE42</accession>
<comment type="caution">
    <text evidence="1">The sequence shown here is derived from an EMBL/GenBank/DDBJ whole genome shotgun (WGS) entry which is preliminary data.</text>
</comment>
<organism evidence="1 2">
    <name type="scientific">Aquamicrobium soli</name>
    <dbReference type="NCBI Taxonomy" id="1811518"/>
    <lineage>
        <taxon>Bacteria</taxon>
        <taxon>Pseudomonadati</taxon>
        <taxon>Pseudomonadota</taxon>
        <taxon>Alphaproteobacteria</taxon>
        <taxon>Hyphomicrobiales</taxon>
        <taxon>Phyllobacteriaceae</taxon>
        <taxon>Aquamicrobium</taxon>
    </lineage>
</organism>
<dbReference type="RefSeq" id="WP_378222435.1">
    <property type="nucleotide sequence ID" value="NZ_JBHRTK010000016.1"/>
</dbReference>
<proteinExistence type="predicted"/>
<keyword evidence="2" id="KW-1185">Reference proteome</keyword>